<dbReference type="SUPFAM" id="SSF54292">
    <property type="entry name" value="2Fe-2S ferredoxin-like"/>
    <property type="match status" value="1"/>
</dbReference>
<dbReference type="InterPro" id="IPR001041">
    <property type="entry name" value="2Fe-2S_ferredoxin-type"/>
</dbReference>
<dbReference type="Gene3D" id="3.10.20.30">
    <property type="match status" value="1"/>
</dbReference>
<keyword evidence="8" id="KW-1185">Reference proteome</keyword>
<feature type="domain" description="2Fe-2S ferredoxin-type" evidence="6">
    <location>
        <begin position="25"/>
        <end position="101"/>
    </location>
</feature>
<evidence type="ECO:0000313" key="7">
    <source>
        <dbReference type="EMBL" id="CAQ71907.1"/>
    </source>
</evidence>
<dbReference type="CDD" id="cd00207">
    <property type="entry name" value="fer2"/>
    <property type="match status" value="1"/>
</dbReference>
<dbReference type="InterPro" id="IPR036884">
    <property type="entry name" value="2Fe-2S-bd_dom_sf"/>
</dbReference>
<evidence type="ECO:0000313" key="8">
    <source>
        <dbReference type="Proteomes" id="UP000001692"/>
    </source>
</evidence>
<dbReference type="GO" id="GO:0051537">
    <property type="term" value="F:2 iron, 2 sulfur cluster binding"/>
    <property type="evidence" value="ECO:0007669"/>
    <property type="project" value="UniProtKB-KW"/>
</dbReference>
<evidence type="ECO:0000259" key="6">
    <source>
        <dbReference type="PROSITE" id="PS51085"/>
    </source>
</evidence>
<dbReference type="EC" id="1.3.99.16" evidence="7"/>
<dbReference type="AlphaFoldDB" id="B3RAI2"/>
<protein>
    <submittedName>
        <fullName evidence="7">ISOQUINOLINE 1-OXIDOREDUCTASE (ALPHA SUBUNIT) OXIDOREDUCTASE PROTEIN</fullName>
        <ecNumber evidence="7">1.3.99.16</ecNumber>
    </submittedName>
</protein>
<keyword evidence="5" id="KW-0411">Iron-sulfur</keyword>
<keyword evidence="3 7" id="KW-0560">Oxidoreductase</keyword>
<dbReference type="eggNOG" id="COG2080">
    <property type="taxonomic scope" value="Bacteria"/>
</dbReference>
<reference evidence="7 8" key="1">
    <citation type="journal article" date="2008" name="Genome Res.">
        <title>Genome sequence of the beta-rhizobium Cupriavidus taiwanensis and comparative genomics of rhizobia.</title>
        <authorList>
            <person name="Amadou C."/>
            <person name="Pascal G."/>
            <person name="Mangenot S."/>
            <person name="Glew M."/>
            <person name="Bontemps C."/>
            <person name="Capela D."/>
            <person name="Carrere S."/>
            <person name="Cruveiller S."/>
            <person name="Dossat C."/>
            <person name="Lajus A."/>
            <person name="Marchetti M."/>
            <person name="Poinsot V."/>
            <person name="Rouy Z."/>
            <person name="Servin B."/>
            <person name="Saad M."/>
            <person name="Schenowitz C."/>
            <person name="Barbe V."/>
            <person name="Batut J."/>
            <person name="Medigue C."/>
            <person name="Masson-Boivin C."/>
        </authorList>
    </citation>
    <scope>NUCLEOTIDE SEQUENCE [LARGE SCALE GENOMIC DNA]</scope>
    <source>
        <strain evidence="8">DSM 17343 / BCRC 17206 / CCUG 44338 / CIP 107171 / LMG 19424 / R1</strain>
    </source>
</reference>
<evidence type="ECO:0000256" key="4">
    <source>
        <dbReference type="ARBA" id="ARBA00023004"/>
    </source>
</evidence>
<dbReference type="PANTHER" id="PTHR44379">
    <property type="entry name" value="OXIDOREDUCTASE WITH IRON-SULFUR SUBUNIT"/>
    <property type="match status" value="1"/>
</dbReference>
<proteinExistence type="predicted"/>
<dbReference type="PROSITE" id="PS00197">
    <property type="entry name" value="2FE2S_FER_1"/>
    <property type="match status" value="1"/>
</dbReference>
<keyword evidence="4" id="KW-0408">Iron</keyword>
<dbReference type="SUPFAM" id="SSF47741">
    <property type="entry name" value="CO dehydrogenase ISP C-domain like"/>
    <property type="match status" value="1"/>
</dbReference>
<dbReference type="InterPro" id="IPR036010">
    <property type="entry name" value="2Fe-2S_ferredoxin-like_sf"/>
</dbReference>
<dbReference type="Pfam" id="PF00111">
    <property type="entry name" value="Fer2"/>
    <property type="match status" value="1"/>
</dbReference>
<dbReference type="Proteomes" id="UP000001692">
    <property type="component" value="Chromosome 2"/>
</dbReference>
<dbReference type="KEGG" id="cti:RALTA_B1307"/>
<dbReference type="InterPro" id="IPR006058">
    <property type="entry name" value="2Fe2S_fd_BS"/>
</dbReference>
<dbReference type="InterPro" id="IPR051452">
    <property type="entry name" value="Diverse_Oxidoreductases"/>
</dbReference>
<keyword evidence="2" id="KW-0479">Metal-binding</keyword>
<dbReference type="GO" id="GO:0047121">
    <property type="term" value="F:isoquinoline 1-oxidoreductase activity"/>
    <property type="evidence" value="ECO:0007669"/>
    <property type="project" value="UniProtKB-EC"/>
</dbReference>
<dbReference type="HOGENOM" id="CLU_052511_3_0_4"/>
<name>B3RAI2_CUPTR</name>
<dbReference type="InterPro" id="IPR012675">
    <property type="entry name" value="Beta-grasp_dom_sf"/>
</dbReference>
<evidence type="ECO:0000256" key="2">
    <source>
        <dbReference type="ARBA" id="ARBA00022723"/>
    </source>
</evidence>
<dbReference type="EMBL" id="CU633750">
    <property type="protein sequence ID" value="CAQ71907.1"/>
    <property type="molecule type" value="Genomic_DNA"/>
</dbReference>
<evidence type="ECO:0000256" key="5">
    <source>
        <dbReference type="ARBA" id="ARBA00023014"/>
    </source>
</evidence>
<dbReference type="Pfam" id="PF01799">
    <property type="entry name" value="Fer2_2"/>
    <property type="match status" value="1"/>
</dbReference>
<gene>
    <name evidence="7" type="primary">iorA1</name>
    <name evidence="7" type="ordered locus">RALTA_B1307</name>
</gene>
<keyword evidence="1" id="KW-0001">2Fe-2S</keyword>
<dbReference type="PANTHER" id="PTHR44379:SF2">
    <property type="entry name" value="BLR6218 PROTEIN"/>
    <property type="match status" value="1"/>
</dbReference>
<evidence type="ECO:0000256" key="1">
    <source>
        <dbReference type="ARBA" id="ARBA00022714"/>
    </source>
</evidence>
<sequence>MPRGRYWAAPEPAAAKPVRNEETPMKLQLKINGKRHAVDAERDMPLLWVLRDYLGYTGTKFGCGAGLCGACTVHVDGKAVRACITPVGTVARADITTIEGLSVDNSHPVQRAWIAEQVPQCGYCQPGMIMAACAFLKDNPMPRPEDVRAGITNLCRCGTYPRVERAILRAATALNAGEPKGRASS</sequence>
<dbReference type="Gene3D" id="1.10.150.120">
    <property type="entry name" value="[2Fe-2S]-binding domain"/>
    <property type="match status" value="1"/>
</dbReference>
<dbReference type="GO" id="GO:0046872">
    <property type="term" value="F:metal ion binding"/>
    <property type="evidence" value="ECO:0007669"/>
    <property type="project" value="UniProtKB-KW"/>
</dbReference>
<evidence type="ECO:0000256" key="3">
    <source>
        <dbReference type="ARBA" id="ARBA00023002"/>
    </source>
</evidence>
<dbReference type="FunFam" id="3.10.20.30:FF:000020">
    <property type="entry name" value="Xanthine dehydrogenase iron-sulfur subunit"/>
    <property type="match status" value="1"/>
</dbReference>
<dbReference type="InterPro" id="IPR002888">
    <property type="entry name" value="2Fe-2S-bd"/>
</dbReference>
<dbReference type="PROSITE" id="PS51085">
    <property type="entry name" value="2FE2S_FER_2"/>
    <property type="match status" value="1"/>
</dbReference>
<organism evidence="7 8">
    <name type="scientific">Cupriavidus taiwanensis (strain DSM 17343 / BCRC 17206 / CCUG 44338 / CIP 107171 / LMG 19424 / R1)</name>
    <name type="common">Ralstonia taiwanensis (strain LMG 19424)</name>
    <dbReference type="NCBI Taxonomy" id="977880"/>
    <lineage>
        <taxon>Bacteria</taxon>
        <taxon>Pseudomonadati</taxon>
        <taxon>Pseudomonadota</taxon>
        <taxon>Betaproteobacteria</taxon>
        <taxon>Burkholderiales</taxon>
        <taxon>Burkholderiaceae</taxon>
        <taxon>Cupriavidus</taxon>
    </lineage>
</organism>
<accession>B3RAI2</accession>